<dbReference type="OrthoDB" id="39591at2759"/>
<name>A0A6A6FJC6_9PEZI</name>
<evidence type="ECO:0000256" key="3">
    <source>
        <dbReference type="ARBA" id="ARBA00023242"/>
    </source>
</evidence>
<feature type="compositionally biased region" description="Basic and acidic residues" evidence="4">
    <location>
        <begin position="311"/>
        <end position="342"/>
    </location>
</feature>
<dbReference type="PANTHER" id="PTHR46380">
    <property type="entry name" value="CYCLIN-D-BINDING MYB-LIKE TRANSCRIPTION FACTOR 1"/>
    <property type="match status" value="1"/>
</dbReference>
<dbReference type="GO" id="GO:0000976">
    <property type="term" value="F:transcription cis-regulatory region binding"/>
    <property type="evidence" value="ECO:0007669"/>
    <property type="project" value="TreeGrafter"/>
</dbReference>
<dbReference type="PROSITE" id="PS51294">
    <property type="entry name" value="HTH_MYB"/>
    <property type="match status" value="1"/>
</dbReference>
<feature type="compositionally biased region" description="Acidic residues" evidence="4">
    <location>
        <begin position="1206"/>
        <end position="1219"/>
    </location>
</feature>
<dbReference type="GO" id="GO:0005634">
    <property type="term" value="C:nucleus"/>
    <property type="evidence" value="ECO:0007669"/>
    <property type="project" value="UniProtKB-SubCell"/>
</dbReference>
<feature type="region of interest" description="Disordered" evidence="4">
    <location>
        <begin position="1"/>
        <end position="63"/>
    </location>
</feature>
<feature type="compositionally biased region" description="Basic and acidic residues" evidence="4">
    <location>
        <begin position="460"/>
        <end position="479"/>
    </location>
</feature>
<dbReference type="EMBL" id="ML992670">
    <property type="protein sequence ID" value="KAF2213545.1"/>
    <property type="molecule type" value="Genomic_DNA"/>
</dbReference>
<feature type="compositionally biased region" description="Basic and acidic residues" evidence="4">
    <location>
        <begin position="27"/>
        <end position="36"/>
    </location>
</feature>
<evidence type="ECO:0008006" key="9">
    <source>
        <dbReference type="Google" id="ProtNLM"/>
    </source>
</evidence>
<evidence type="ECO:0000259" key="6">
    <source>
        <dbReference type="PROSITE" id="PS51294"/>
    </source>
</evidence>
<evidence type="ECO:0000256" key="4">
    <source>
        <dbReference type="SAM" id="MobiDB-lite"/>
    </source>
</evidence>
<feature type="compositionally biased region" description="Acidic residues" evidence="4">
    <location>
        <begin position="557"/>
        <end position="567"/>
    </location>
</feature>
<evidence type="ECO:0000259" key="5">
    <source>
        <dbReference type="PROSITE" id="PS50090"/>
    </source>
</evidence>
<dbReference type="InterPro" id="IPR017930">
    <property type="entry name" value="Myb_dom"/>
</dbReference>
<dbReference type="InterPro" id="IPR051651">
    <property type="entry name" value="DMTF1_DNA-bind_reg"/>
</dbReference>
<keyword evidence="2" id="KW-0238">DNA-binding</keyword>
<dbReference type="Pfam" id="PF13921">
    <property type="entry name" value="Myb_DNA-bind_6"/>
    <property type="match status" value="1"/>
</dbReference>
<dbReference type="CDD" id="cd00167">
    <property type="entry name" value="SANT"/>
    <property type="match status" value="2"/>
</dbReference>
<feature type="region of interest" description="Disordered" evidence="4">
    <location>
        <begin position="1186"/>
        <end position="1288"/>
    </location>
</feature>
<evidence type="ECO:0000256" key="2">
    <source>
        <dbReference type="ARBA" id="ARBA00023125"/>
    </source>
</evidence>
<dbReference type="Proteomes" id="UP000799539">
    <property type="component" value="Unassembled WGS sequence"/>
</dbReference>
<feature type="region of interest" description="Disordered" evidence="4">
    <location>
        <begin position="83"/>
        <end position="183"/>
    </location>
</feature>
<feature type="compositionally biased region" description="Low complexity" evidence="4">
    <location>
        <begin position="96"/>
        <end position="110"/>
    </location>
</feature>
<feature type="compositionally biased region" description="Basic and acidic residues" evidence="4">
    <location>
        <begin position="748"/>
        <end position="760"/>
    </location>
</feature>
<evidence type="ECO:0000313" key="8">
    <source>
        <dbReference type="Proteomes" id="UP000799539"/>
    </source>
</evidence>
<sequence length="1288" mass="143127">MGQSSSQIAQQSQHVEIARTPTPELSDVDRAAPREQTDDDNVMETQSNHDHAPSIHWSPINVPHPNPARAAILSQAIASSQPASAARAKVPKKRASQSSQRRLLSPRISRVVPSAEGSDEELQSQRQRRSALPKAARSEEDTALSFSGQAKEDRHFSPLRKNKPQTIAHKSPTPYLSPARRPPQVLVPSSEIAEATRAQALENHVEKLQGQLSRAQIPLKSPAQDKYTKSGAGNTTATGNNVLAELQNNNQGNDWFAKIDEAVAEAEAAHSELADAKAQSGELRGRSAASDQAEGLASPTSPVPSPAVTPAKDRPNIGGKKTDSEEHEADQRMPRHASKEAEEVGEAVEELEDDEMDEDIDDEQTWPEPTEDKVKEYQRQRKLTNHDLEMEERIENPQSKWESYENERRGARNALREYIVELSLARKIYKGLAQYVTDDDGETSVAYAADGEKFPIANHTKAEKKEAKAKKDGMKSTRRALHESIAHSELQARMIAEQSAANNIALENEDEEHVSVTAEALVAAQSPGSVEESLDAPDGFEDQVSMEVEDQQHDQPEGTELEGEETIEDHKTVLSENADETEVKKMPADPADGAGAGALRARRSKGKKAAANDTSAAVNSPDPLMRKQRKVAKPPAPLRNDAARVIPAVIPTPPTSDQGAHLLTTQQSNVDDWLAGQSQEPPVPPEDLDESVHSAKTFRKRKQNSGEAAEADFELPPGEVAPHDSGSQYTAASASDEAEEPMRGANKRARDNDDMASETRPKKRKSNGKSPEKSKRRVTMSGPFTQEEKELADKIFDSVMQKDGLSSAQLIAQVQNWKTCGRFKTDMVAAFSDRTVDSVRKFCQRRYHGQQRGPWTSEDDEALRSAYARCPGQWTAISDFVGRTAPDCNDRWRNHLESDQFVVGPWTVEEEEQLLAAVEECIDEIKKENRDDRAFLRDRERLEAMINWRVVADKLEGKRTTKRCREKYFKLRASQAKAKNQDVPRSTAQRARDDAESAKVVQARRALNNFEIGDYYDVFVEIHSSFEDPHQHFRDEKHVLWSIVSAKNMHSRFSLSSYPSTLRRVALEHAIANWPAANARIKRRLESVDAIPAKALVLARWVEKTNAGKLDAITRTYQTQLIGKTKDEIEAIRKAHKEKYAQGPRKNNGKSRDYVTESEDDADPEDIAAPFPASKARCRIPAGVLDEEECAHESDDDVRGGRENDEPGDGALEEDEEPSDVTQQVPDTQFEQNDFVMSDLESLKGTPNVAPSDFVDRLKSSGGSRKRKFVGYGKKDRLKTEKSRNKAR</sequence>
<keyword evidence="8" id="KW-1185">Reference proteome</keyword>
<dbReference type="PROSITE" id="PS50090">
    <property type="entry name" value="MYB_LIKE"/>
    <property type="match status" value="2"/>
</dbReference>
<feature type="region of interest" description="Disordered" evidence="4">
    <location>
        <begin position="270"/>
        <end position="375"/>
    </location>
</feature>
<feature type="compositionally biased region" description="Basic and acidic residues" evidence="4">
    <location>
        <begin position="1273"/>
        <end position="1288"/>
    </location>
</feature>
<dbReference type="PANTHER" id="PTHR46380:SF2">
    <property type="entry name" value="CYCLIN-D-BINDING MYB-LIKE TRANSCRIPTION FACTOR 1"/>
    <property type="match status" value="1"/>
</dbReference>
<feature type="region of interest" description="Disordered" evidence="4">
    <location>
        <begin position="458"/>
        <end position="479"/>
    </location>
</feature>
<feature type="compositionally biased region" description="Polar residues" evidence="4">
    <location>
        <begin position="655"/>
        <end position="680"/>
    </location>
</feature>
<feature type="compositionally biased region" description="Polar residues" evidence="4">
    <location>
        <begin position="1220"/>
        <end position="1232"/>
    </location>
</feature>
<dbReference type="SMART" id="SM00717">
    <property type="entry name" value="SANT"/>
    <property type="match status" value="2"/>
</dbReference>
<feature type="domain" description="Myb-like" evidence="5">
    <location>
        <begin position="904"/>
        <end position="972"/>
    </location>
</feature>
<dbReference type="Gene3D" id="1.10.10.60">
    <property type="entry name" value="Homeodomain-like"/>
    <property type="match status" value="2"/>
</dbReference>
<keyword evidence="3" id="KW-0539">Nucleus</keyword>
<feature type="region of interest" description="Disordered" evidence="4">
    <location>
        <begin position="1137"/>
        <end position="1174"/>
    </location>
</feature>
<accession>A0A6A6FJC6</accession>
<dbReference type="InterPro" id="IPR009057">
    <property type="entry name" value="Homeodomain-like_sf"/>
</dbReference>
<feature type="domain" description="Myb-like" evidence="5">
    <location>
        <begin position="847"/>
        <end position="896"/>
    </location>
</feature>
<organism evidence="7 8">
    <name type="scientific">Cercospora zeae-maydis SCOH1-5</name>
    <dbReference type="NCBI Taxonomy" id="717836"/>
    <lineage>
        <taxon>Eukaryota</taxon>
        <taxon>Fungi</taxon>
        <taxon>Dikarya</taxon>
        <taxon>Ascomycota</taxon>
        <taxon>Pezizomycotina</taxon>
        <taxon>Dothideomycetes</taxon>
        <taxon>Dothideomycetidae</taxon>
        <taxon>Mycosphaerellales</taxon>
        <taxon>Mycosphaerellaceae</taxon>
        <taxon>Cercospora</taxon>
    </lineage>
</organism>
<dbReference type="InterPro" id="IPR001005">
    <property type="entry name" value="SANT/Myb"/>
</dbReference>
<feature type="compositionally biased region" description="Acidic residues" evidence="4">
    <location>
        <begin position="1156"/>
        <end position="1166"/>
    </location>
</feature>
<comment type="subcellular location">
    <subcellularLocation>
        <location evidence="1">Nucleus</location>
    </subcellularLocation>
</comment>
<feature type="region of interest" description="Disordered" evidence="4">
    <location>
        <begin position="524"/>
        <end position="786"/>
    </location>
</feature>
<dbReference type="GO" id="GO:0003700">
    <property type="term" value="F:DNA-binding transcription factor activity"/>
    <property type="evidence" value="ECO:0007669"/>
    <property type="project" value="TreeGrafter"/>
</dbReference>
<proteinExistence type="predicted"/>
<feature type="domain" description="HTH myb-type" evidence="6">
    <location>
        <begin position="851"/>
        <end position="900"/>
    </location>
</feature>
<feature type="region of interest" description="Disordered" evidence="4">
    <location>
        <begin position="213"/>
        <end position="238"/>
    </location>
</feature>
<reference evidence="7" key="1">
    <citation type="journal article" date="2020" name="Stud. Mycol.">
        <title>101 Dothideomycetes genomes: a test case for predicting lifestyles and emergence of pathogens.</title>
        <authorList>
            <person name="Haridas S."/>
            <person name="Albert R."/>
            <person name="Binder M."/>
            <person name="Bloem J."/>
            <person name="Labutti K."/>
            <person name="Salamov A."/>
            <person name="Andreopoulos B."/>
            <person name="Baker S."/>
            <person name="Barry K."/>
            <person name="Bills G."/>
            <person name="Bluhm B."/>
            <person name="Cannon C."/>
            <person name="Castanera R."/>
            <person name="Culley D."/>
            <person name="Daum C."/>
            <person name="Ezra D."/>
            <person name="Gonzalez J."/>
            <person name="Henrissat B."/>
            <person name="Kuo A."/>
            <person name="Liang C."/>
            <person name="Lipzen A."/>
            <person name="Lutzoni F."/>
            <person name="Magnuson J."/>
            <person name="Mondo S."/>
            <person name="Nolan M."/>
            <person name="Ohm R."/>
            <person name="Pangilinan J."/>
            <person name="Park H.-J."/>
            <person name="Ramirez L."/>
            <person name="Alfaro M."/>
            <person name="Sun H."/>
            <person name="Tritt A."/>
            <person name="Yoshinaga Y."/>
            <person name="Zwiers L.-H."/>
            <person name="Turgeon B."/>
            <person name="Goodwin S."/>
            <person name="Spatafora J."/>
            <person name="Crous P."/>
            <person name="Grigoriev I."/>
        </authorList>
    </citation>
    <scope>NUCLEOTIDE SEQUENCE</scope>
    <source>
        <strain evidence="7">SCOH1-5</strain>
    </source>
</reference>
<feature type="compositionally biased region" description="Acidic residues" evidence="4">
    <location>
        <begin position="343"/>
        <end position="365"/>
    </location>
</feature>
<evidence type="ECO:0000313" key="7">
    <source>
        <dbReference type="EMBL" id="KAF2213545.1"/>
    </source>
</evidence>
<protein>
    <recommendedName>
        <fullName evidence="9">DNA-binding protein REB1</fullName>
    </recommendedName>
</protein>
<gene>
    <name evidence="7" type="ORF">CERZMDRAFT_96378</name>
</gene>
<feature type="compositionally biased region" description="Low complexity" evidence="4">
    <location>
        <begin position="1"/>
        <end position="13"/>
    </location>
</feature>
<dbReference type="SUPFAM" id="SSF46689">
    <property type="entry name" value="Homeodomain-like"/>
    <property type="match status" value="1"/>
</dbReference>
<feature type="compositionally biased region" description="Acidic residues" evidence="4">
    <location>
        <begin position="532"/>
        <end position="541"/>
    </location>
</feature>
<evidence type="ECO:0000256" key="1">
    <source>
        <dbReference type="ARBA" id="ARBA00004123"/>
    </source>
</evidence>
<feature type="compositionally biased region" description="Basic and acidic residues" evidence="4">
    <location>
        <begin position="1191"/>
        <end position="1205"/>
    </location>
</feature>